<dbReference type="Proteomes" id="UP000799778">
    <property type="component" value="Unassembled WGS sequence"/>
</dbReference>
<protein>
    <recommendedName>
        <fullName evidence="4">IGFBP N-terminal domain-containing protein</fullName>
    </recommendedName>
</protein>
<keyword evidence="3" id="KW-1185">Reference proteome</keyword>
<sequence>MVQLKPFVVLFLGTVAAFPREVYEVHQVIEERKIDQALCKPVSAVIKVLRVVNSATAFCSSFLSISTVTVKSTTTSVTTTTSTITDRTTTTVVGGDAGTVTVTAAEVTATAFTTITSLTQICPTVLKREAATAASEPTLVAINAKRAEEPVKRAAVTKKIVLDCSKAPLALKVFGCPLVSTACECLSIPTPTTTSVVTATSVSTVTAKATVTDTANIAATTTSTPTATTVSTVTVVQPTCPCTFDKPNLCGTTCVSLADDPNNCGRCGNTCASRDCRGGQCRPLTTCPQAGQCGNSIMCGGAGCYCRQTVSNGALCLMGSACSPACSEDADCGVGGFCALNTCCGGGVCDYLNDICGNPRAPKFMFRKRSLQTRDKTTQDHVGTDH</sequence>
<evidence type="ECO:0000313" key="2">
    <source>
        <dbReference type="EMBL" id="KAF2011005.1"/>
    </source>
</evidence>
<dbReference type="RefSeq" id="XP_033379344.1">
    <property type="nucleotide sequence ID" value="XM_033532394.1"/>
</dbReference>
<proteinExistence type="predicted"/>
<evidence type="ECO:0000256" key="1">
    <source>
        <dbReference type="SAM" id="SignalP"/>
    </source>
</evidence>
<feature type="chain" id="PRO_5025648923" description="IGFBP N-terminal domain-containing protein" evidence="1">
    <location>
        <begin position="18"/>
        <end position="386"/>
    </location>
</feature>
<accession>A0A6A5XD11</accession>
<gene>
    <name evidence="2" type="ORF">BU24DRAFT_466747</name>
</gene>
<keyword evidence="1" id="KW-0732">Signal</keyword>
<dbReference type="AlphaFoldDB" id="A0A6A5XD11"/>
<dbReference type="GeneID" id="54289791"/>
<dbReference type="EMBL" id="ML978075">
    <property type="protein sequence ID" value="KAF2011005.1"/>
    <property type="molecule type" value="Genomic_DNA"/>
</dbReference>
<organism evidence="2 3">
    <name type="scientific">Aaosphaeria arxii CBS 175.79</name>
    <dbReference type="NCBI Taxonomy" id="1450172"/>
    <lineage>
        <taxon>Eukaryota</taxon>
        <taxon>Fungi</taxon>
        <taxon>Dikarya</taxon>
        <taxon>Ascomycota</taxon>
        <taxon>Pezizomycotina</taxon>
        <taxon>Dothideomycetes</taxon>
        <taxon>Pleosporomycetidae</taxon>
        <taxon>Pleosporales</taxon>
        <taxon>Pleosporales incertae sedis</taxon>
        <taxon>Aaosphaeria</taxon>
    </lineage>
</organism>
<dbReference type="OrthoDB" id="3800261at2759"/>
<feature type="signal peptide" evidence="1">
    <location>
        <begin position="1"/>
        <end position="17"/>
    </location>
</feature>
<name>A0A6A5XD11_9PLEO</name>
<evidence type="ECO:0000313" key="3">
    <source>
        <dbReference type="Proteomes" id="UP000799778"/>
    </source>
</evidence>
<reference evidence="2" key="1">
    <citation type="journal article" date="2020" name="Stud. Mycol.">
        <title>101 Dothideomycetes genomes: a test case for predicting lifestyles and emergence of pathogens.</title>
        <authorList>
            <person name="Haridas S."/>
            <person name="Albert R."/>
            <person name="Binder M."/>
            <person name="Bloem J."/>
            <person name="Labutti K."/>
            <person name="Salamov A."/>
            <person name="Andreopoulos B."/>
            <person name="Baker S."/>
            <person name="Barry K."/>
            <person name="Bills G."/>
            <person name="Bluhm B."/>
            <person name="Cannon C."/>
            <person name="Castanera R."/>
            <person name="Culley D."/>
            <person name="Daum C."/>
            <person name="Ezra D."/>
            <person name="Gonzalez J."/>
            <person name="Henrissat B."/>
            <person name="Kuo A."/>
            <person name="Liang C."/>
            <person name="Lipzen A."/>
            <person name="Lutzoni F."/>
            <person name="Magnuson J."/>
            <person name="Mondo S."/>
            <person name="Nolan M."/>
            <person name="Ohm R."/>
            <person name="Pangilinan J."/>
            <person name="Park H.-J."/>
            <person name="Ramirez L."/>
            <person name="Alfaro M."/>
            <person name="Sun H."/>
            <person name="Tritt A."/>
            <person name="Yoshinaga Y."/>
            <person name="Zwiers L.-H."/>
            <person name="Turgeon B."/>
            <person name="Goodwin S."/>
            <person name="Spatafora J."/>
            <person name="Crous P."/>
            <person name="Grigoriev I."/>
        </authorList>
    </citation>
    <scope>NUCLEOTIDE SEQUENCE</scope>
    <source>
        <strain evidence="2">CBS 175.79</strain>
    </source>
</reference>
<evidence type="ECO:0008006" key="4">
    <source>
        <dbReference type="Google" id="ProtNLM"/>
    </source>
</evidence>